<dbReference type="SUPFAM" id="SSF69618">
    <property type="entry name" value="HemD-like"/>
    <property type="match status" value="1"/>
</dbReference>
<evidence type="ECO:0000256" key="6">
    <source>
        <dbReference type="ARBA" id="ARBA00037589"/>
    </source>
</evidence>
<comment type="caution">
    <text evidence="11">The sequence shown here is derived from an EMBL/GenBank/DDBJ whole genome shotgun (WGS) entry which is preliminary data.</text>
</comment>
<dbReference type="RefSeq" id="WP_185388075.1">
    <property type="nucleotide sequence ID" value="NZ_JAARQN010000001.1"/>
</dbReference>
<evidence type="ECO:0000256" key="7">
    <source>
        <dbReference type="ARBA" id="ARBA00040167"/>
    </source>
</evidence>
<dbReference type="Gene3D" id="3.40.50.10090">
    <property type="match status" value="2"/>
</dbReference>
<dbReference type="GO" id="GO:0006780">
    <property type="term" value="P:uroporphyrinogen III biosynthetic process"/>
    <property type="evidence" value="ECO:0007669"/>
    <property type="project" value="UniProtKB-UniRule"/>
</dbReference>
<dbReference type="AlphaFoldDB" id="A0A841YUI9"/>
<evidence type="ECO:0000256" key="8">
    <source>
        <dbReference type="ARBA" id="ARBA00048617"/>
    </source>
</evidence>
<accession>A0A841YUI9</accession>
<keyword evidence="5 9" id="KW-0627">Porphyrin biosynthesis</keyword>
<evidence type="ECO:0000313" key="11">
    <source>
        <dbReference type="EMBL" id="MBC1456632.1"/>
    </source>
</evidence>
<evidence type="ECO:0000256" key="2">
    <source>
        <dbReference type="ARBA" id="ARBA00008133"/>
    </source>
</evidence>
<dbReference type="InterPro" id="IPR003754">
    <property type="entry name" value="4pyrrol_synth_uPrphyn_synth"/>
</dbReference>
<dbReference type="CDD" id="cd06578">
    <property type="entry name" value="HemD"/>
    <property type="match status" value="1"/>
</dbReference>
<proteinExistence type="inferred from homology"/>
<evidence type="ECO:0000256" key="1">
    <source>
        <dbReference type="ARBA" id="ARBA00004772"/>
    </source>
</evidence>
<organism evidence="11 12">
    <name type="scientific">Listeria newyorkensis</name>
    <dbReference type="NCBI Taxonomy" id="1497681"/>
    <lineage>
        <taxon>Bacteria</taxon>
        <taxon>Bacillati</taxon>
        <taxon>Bacillota</taxon>
        <taxon>Bacilli</taxon>
        <taxon>Bacillales</taxon>
        <taxon>Listeriaceae</taxon>
        <taxon>Listeria</taxon>
    </lineage>
</organism>
<dbReference type="EC" id="4.2.1.75" evidence="3 9"/>
<evidence type="ECO:0000256" key="9">
    <source>
        <dbReference type="RuleBase" id="RU366031"/>
    </source>
</evidence>
<sequence length="235" mass="26581">MAKHVLLTREASKNKPWLDVLENAGFRVSAVPMIETRPHPCDEVLDEYDWIIFTSANTVRYFFEQQAVIPEKIKIAVIGEKTTEALALYGYSPHFQPSLFTTDVFIEEWLALAIVSQRIFLPKSNIARDEIAKRFAQAGHLVKENVIYETGFPEESINQLQSVMHSQPIDIAIFASPSAWRHFLKTYAGDIKSLKIASIGPVTTEAIKKSGFSVAYEPDNYTMQQICELLIEGEI</sequence>
<evidence type="ECO:0000256" key="5">
    <source>
        <dbReference type="ARBA" id="ARBA00023244"/>
    </source>
</evidence>
<dbReference type="Pfam" id="PF02602">
    <property type="entry name" value="HEM4"/>
    <property type="match status" value="1"/>
</dbReference>
<evidence type="ECO:0000256" key="4">
    <source>
        <dbReference type="ARBA" id="ARBA00023239"/>
    </source>
</evidence>
<feature type="domain" description="Tetrapyrrole biosynthesis uroporphyrinogen III synthase" evidence="10">
    <location>
        <begin position="20"/>
        <end position="226"/>
    </location>
</feature>
<gene>
    <name evidence="11" type="ORF">HB850_02620</name>
</gene>
<dbReference type="UniPathway" id="UPA00251">
    <property type="reaction ID" value="UER00320"/>
</dbReference>
<evidence type="ECO:0000256" key="3">
    <source>
        <dbReference type="ARBA" id="ARBA00013109"/>
    </source>
</evidence>
<evidence type="ECO:0000313" key="12">
    <source>
        <dbReference type="Proteomes" id="UP000569903"/>
    </source>
</evidence>
<dbReference type="PANTHER" id="PTHR38042">
    <property type="entry name" value="UROPORPHYRINOGEN-III SYNTHASE, CHLOROPLASTIC"/>
    <property type="match status" value="1"/>
</dbReference>
<dbReference type="InterPro" id="IPR036108">
    <property type="entry name" value="4pyrrol_syn_uPrphyn_synt_sf"/>
</dbReference>
<reference evidence="11 12" key="1">
    <citation type="submission" date="2020-03" db="EMBL/GenBank/DDBJ databases">
        <title>Soil Listeria distribution.</title>
        <authorList>
            <person name="Liao J."/>
            <person name="Wiedmann M."/>
        </authorList>
    </citation>
    <scope>NUCLEOTIDE SEQUENCE [LARGE SCALE GENOMIC DNA]</scope>
    <source>
        <strain evidence="11 12">FSL L7-1614</strain>
    </source>
</reference>
<dbReference type="EMBL" id="JAARQN010000001">
    <property type="protein sequence ID" value="MBC1456632.1"/>
    <property type="molecule type" value="Genomic_DNA"/>
</dbReference>
<dbReference type="PANTHER" id="PTHR38042:SF1">
    <property type="entry name" value="UROPORPHYRINOGEN-III SYNTHASE, CHLOROPLASTIC"/>
    <property type="match status" value="1"/>
</dbReference>
<evidence type="ECO:0000259" key="10">
    <source>
        <dbReference type="Pfam" id="PF02602"/>
    </source>
</evidence>
<dbReference type="Proteomes" id="UP000569903">
    <property type="component" value="Unassembled WGS sequence"/>
</dbReference>
<name>A0A841YUI9_9LIST</name>
<comment type="catalytic activity">
    <reaction evidence="8 9">
        <text>hydroxymethylbilane = uroporphyrinogen III + H2O</text>
        <dbReference type="Rhea" id="RHEA:18965"/>
        <dbReference type="ChEBI" id="CHEBI:15377"/>
        <dbReference type="ChEBI" id="CHEBI:57308"/>
        <dbReference type="ChEBI" id="CHEBI:57845"/>
        <dbReference type="EC" id="4.2.1.75"/>
    </reaction>
</comment>
<comment type="similarity">
    <text evidence="2 9">Belongs to the uroporphyrinogen-III synthase family.</text>
</comment>
<dbReference type="GO" id="GO:0006782">
    <property type="term" value="P:protoporphyrinogen IX biosynthetic process"/>
    <property type="evidence" value="ECO:0007669"/>
    <property type="project" value="UniProtKB-UniRule"/>
</dbReference>
<dbReference type="InterPro" id="IPR039793">
    <property type="entry name" value="UROS/Hem4"/>
</dbReference>
<comment type="function">
    <text evidence="6 9">Catalyzes cyclization of the linear tetrapyrrole, hydroxymethylbilane, to the macrocyclic uroporphyrinogen III.</text>
</comment>
<keyword evidence="4 9" id="KW-0456">Lyase</keyword>
<comment type="pathway">
    <text evidence="1 9">Porphyrin-containing compound metabolism; protoporphyrin-IX biosynthesis; coproporphyrinogen-III from 5-aminolevulinate: step 3/4.</text>
</comment>
<protein>
    <recommendedName>
        <fullName evidence="7 9">Uroporphyrinogen-III synthase</fullName>
        <ecNumber evidence="3 9">4.2.1.75</ecNumber>
    </recommendedName>
</protein>
<dbReference type="GO" id="GO:0004852">
    <property type="term" value="F:uroporphyrinogen-III synthase activity"/>
    <property type="evidence" value="ECO:0007669"/>
    <property type="project" value="UniProtKB-UniRule"/>
</dbReference>